<gene>
    <name evidence="1" type="ORF">FMA36_16220</name>
</gene>
<reference evidence="1 2" key="1">
    <citation type="journal article" date="2020" name="Carbohydr. Polym.">
        <title>Characterization and optimization of production of bacterial cellulose from strain CGMCC 17276 based on whole-genome analysis.</title>
        <authorList>
            <person name="Lu T."/>
            <person name="Gao H."/>
            <person name="Liao B."/>
            <person name="Wu J."/>
            <person name="Zhang W."/>
            <person name="Huang J."/>
            <person name="Liu M."/>
            <person name="Huang J."/>
            <person name="Chang Z."/>
            <person name="Jin M."/>
            <person name="Yi Z."/>
            <person name="Jiang D."/>
        </authorList>
    </citation>
    <scope>NUCLEOTIDE SEQUENCE [LARGE SCALE GENOMIC DNA]</scope>
    <source>
        <strain evidence="1 2">CGMCC 17276</strain>
    </source>
</reference>
<evidence type="ECO:0000313" key="1">
    <source>
        <dbReference type="EMBL" id="QHC36847.1"/>
    </source>
</evidence>
<dbReference type="AlphaFoldDB" id="A0A857FUE8"/>
<protein>
    <recommendedName>
        <fullName evidence="3">DUF2867 domain-containing protein</fullName>
    </recommendedName>
</protein>
<evidence type="ECO:0008006" key="3">
    <source>
        <dbReference type="Google" id="ProtNLM"/>
    </source>
</evidence>
<organism evidence="1 2">
    <name type="scientific">Komagataeibacter xylinus</name>
    <name type="common">Gluconacetobacter xylinus</name>
    <dbReference type="NCBI Taxonomy" id="28448"/>
    <lineage>
        <taxon>Bacteria</taxon>
        <taxon>Pseudomonadati</taxon>
        <taxon>Pseudomonadota</taxon>
        <taxon>Alphaproteobacteria</taxon>
        <taxon>Acetobacterales</taxon>
        <taxon>Acetobacteraceae</taxon>
        <taxon>Komagataeibacter</taxon>
    </lineage>
</organism>
<proteinExistence type="predicted"/>
<dbReference type="GeneID" id="95618195"/>
<accession>A0A857FUE8</accession>
<dbReference type="EMBL" id="CP041348">
    <property type="protein sequence ID" value="QHC36847.1"/>
    <property type="molecule type" value="Genomic_DNA"/>
</dbReference>
<name>A0A857FUE8_KOMXY</name>
<dbReference type="OrthoDB" id="5464833at2"/>
<dbReference type="RefSeq" id="WP_007396820.1">
    <property type="nucleotide sequence ID" value="NZ_CP041348.1"/>
</dbReference>
<sequence>MNITDRIMNVLIRRGETLTTSSDLDQVSPEYDFKEQHAIKVRSDQNSLFKIALAFKLRDDPLIRFFLSLRFPARRLKASDATDMFDFEDFIVLREIPSKEIIRGLLGTFDSSNTSPVMRSPSDFIHFTRPGFYKVFVSIMVTSITKGECLLTTETRIKCTDRKTKRLFLPYWICIRWVSGILRLRMLNHIKKISEQGGDINVSAR</sequence>
<dbReference type="Proteomes" id="UP000464674">
    <property type="component" value="Chromosome"/>
</dbReference>
<evidence type="ECO:0000313" key="2">
    <source>
        <dbReference type="Proteomes" id="UP000464674"/>
    </source>
</evidence>